<evidence type="ECO:0000313" key="4">
    <source>
        <dbReference type="EMBL" id="CAA9407717.1"/>
    </source>
</evidence>
<keyword evidence="2 4" id="KW-0560">Oxidoreductase</keyword>
<dbReference type="CDD" id="cd05374">
    <property type="entry name" value="17beta-HSD-like_SDR_c"/>
    <property type="match status" value="1"/>
</dbReference>
<proteinExistence type="inferred from homology"/>
<dbReference type="GO" id="GO:0004316">
    <property type="term" value="F:3-oxoacyl-[acyl-carrier-protein] reductase (NADPH) activity"/>
    <property type="evidence" value="ECO:0007669"/>
    <property type="project" value="UniProtKB-EC"/>
</dbReference>
<protein>
    <submittedName>
        <fullName evidence="4">3-oxoacyl-[acyl-carrier protein] reductase</fullName>
        <ecNumber evidence="4">1.1.1.100</ecNumber>
    </submittedName>
</protein>
<organism evidence="4">
    <name type="scientific">uncultured Rubrobacteraceae bacterium</name>
    <dbReference type="NCBI Taxonomy" id="349277"/>
    <lineage>
        <taxon>Bacteria</taxon>
        <taxon>Bacillati</taxon>
        <taxon>Actinomycetota</taxon>
        <taxon>Rubrobacteria</taxon>
        <taxon>Rubrobacterales</taxon>
        <taxon>Rubrobacteraceae</taxon>
        <taxon>environmental samples</taxon>
    </lineage>
</organism>
<dbReference type="PRINTS" id="PR00080">
    <property type="entry name" value="SDRFAMILY"/>
</dbReference>
<dbReference type="PANTHER" id="PTHR43976">
    <property type="entry name" value="SHORT CHAIN DEHYDROGENASE"/>
    <property type="match status" value="1"/>
</dbReference>
<dbReference type="NCBIfam" id="NF006114">
    <property type="entry name" value="PRK08263.1"/>
    <property type="match status" value="1"/>
</dbReference>
<name>A0A6J4P6W1_9ACTN</name>
<comment type="similarity">
    <text evidence="1 3">Belongs to the short-chain dehydrogenases/reductases (SDR) family.</text>
</comment>
<evidence type="ECO:0000256" key="1">
    <source>
        <dbReference type="ARBA" id="ARBA00006484"/>
    </source>
</evidence>
<dbReference type="EMBL" id="CADCUW010000206">
    <property type="protein sequence ID" value="CAA9407717.1"/>
    <property type="molecule type" value="Genomic_DNA"/>
</dbReference>
<dbReference type="AlphaFoldDB" id="A0A6J4P6W1"/>
<evidence type="ECO:0000256" key="2">
    <source>
        <dbReference type="ARBA" id="ARBA00023002"/>
    </source>
</evidence>
<accession>A0A6J4P6W1</accession>
<gene>
    <name evidence="4" type="ORF">AVDCRST_MAG01-01-1421</name>
</gene>
<dbReference type="InterPro" id="IPR002347">
    <property type="entry name" value="SDR_fam"/>
</dbReference>
<dbReference type="PRINTS" id="PR00081">
    <property type="entry name" value="GDHRDH"/>
</dbReference>
<dbReference type="SUPFAM" id="SSF51735">
    <property type="entry name" value="NAD(P)-binding Rossmann-fold domains"/>
    <property type="match status" value="1"/>
</dbReference>
<dbReference type="EC" id="1.1.1.100" evidence="4"/>
<reference evidence="4" key="1">
    <citation type="submission" date="2020-02" db="EMBL/GenBank/DDBJ databases">
        <authorList>
            <person name="Meier V. D."/>
        </authorList>
    </citation>
    <scope>NUCLEOTIDE SEQUENCE</scope>
    <source>
        <strain evidence="4">AVDCRST_MAG01</strain>
    </source>
</reference>
<dbReference type="Pfam" id="PF00106">
    <property type="entry name" value="adh_short"/>
    <property type="match status" value="1"/>
</dbReference>
<dbReference type="PANTHER" id="PTHR43976:SF16">
    <property type="entry name" value="SHORT-CHAIN DEHYDROGENASE_REDUCTASE FAMILY PROTEIN"/>
    <property type="match status" value="1"/>
</dbReference>
<dbReference type="InterPro" id="IPR051911">
    <property type="entry name" value="SDR_oxidoreductase"/>
</dbReference>
<evidence type="ECO:0000256" key="3">
    <source>
        <dbReference type="RuleBase" id="RU000363"/>
    </source>
</evidence>
<dbReference type="Gene3D" id="3.40.50.720">
    <property type="entry name" value="NAD(P)-binding Rossmann-like Domain"/>
    <property type="match status" value="1"/>
</dbReference>
<sequence>MAKTWFITGASKGFGREWAEAALERGDNVAATARDTEALQPLVGRYGEAVLPLRLDVTDRGAAFAAVRQAASHFGSLDVVVNNAGYGHFAMVEELGEADIRAEMETNFFGALWVTQAVLPIMRGQGSGRILQVTSEGGIRAFPQFGAYHASKWALEGLSQSVSQEVADFGIRVTMVEPGPYATGFGSTGLKTSEHNPAYDTVRAGYQSAFAALELGTASATRGPILRVVDAEEPPFRIFFGKSLGPVTEEYEQRLATWREWQAVSLEAFGEEQGYPERLRHR</sequence>
<dbReference type="InterPro" id="IPR036291">
    <property type="entry name" value="NAD(P)-bd_dom_sf"/>
</dbReference>